<gene>
    <name evidence="1" type="ORF">SCLTRI_LOCUS10349</name>
</gene>
<dbReference type="Pfam" id="PF17124">
    <property type="entry name" value="ThiJ_like"/>
    <property type="match status" value="1"/>
</dbReference>
<dbReference type="InterPro" id="IPR032633">
    <property type="entry name" value="ThiJ-like"/>
</dbReference>
<proteinExistence type="predicted"/>
<dbReference type="AlphaFoldDB" id="A0A8H2W4B7"/>
<dbReference type="InterPro" id="IPR029062">
    <property type="entry name" value="Class_I_gatase-like"/>
</dbReference>
<accession>A0A8H2W4B7</accession>
<reference evidence="1" key="1">
    <citation type="submission" date="2020-10" db="EMBL/GenBank/DDBJ databases">
        <authorList>
            <person name="Kusch S."/>
        </authorList>
    </citation>
    <scope>NUCLEOTIDE SEQUENCE</scope>
    <source>
        <strain evidence="1">SwB9</strain>
    </source>
</reference>
<evidence type="ECO:0000313" key="1">
    <source>
        <dbReference type="EMBL" id="CAD6455931.1"/>
    </source>
</evidence>
<protein>
    <submittedName>
        <fullName evidence="1">C657ce8f-666b-4f2e-b5a8-f0621ed304f0</fullName>
    </submittedName>
</protein>
<dbReference type="PANTHER" id="PTHR43068">
    <property type="entry name" value="SLR1854 PROTEIN"/>
    <property type="match status" value="1"/>
</dbReference>
<dbReference type="Gene3D" id="3.40.50.880">
    <property type="match status" value="2"/>
</dbReference>
<keyword evidence="2" id="KW-1185">Reference proteome</keyword>
<dbReference type="SUPFAM" id="SSF52317">
    <property type="entry name" value="Class I glutamine amidotransferase-like"/>
    <property type="match status" value="1"/>
</dbReference>
<dbReference type="EMBL" id="CAJHIA010000037">
    <property type="protein sequence ID" value="CAD6455931.1"/>
    <property type="molecule type" value="Genomic_DNA"/>
</dbReference>
<evidence type="ECO:0000313" key="2">
    <source>
        <dbReference type="Proteomes" id="UP000624404"/>
    </source>
</evidence>
<comment type="caution">
    <text evidence="1">The sequence shown here is derived from an EMBL/GenBank/DDBJ whole genome shotgun (WGS) entry which is preliminary data.</text>
</comment>
<dbReference type="PANTHER" id="PTHR43068:SF1">
    <property type="entry name" value="SLR1854 PROTEIN"/>
    <property type="match status" value="1"/>
</dbReference>
<name>A0A8H2W4B7_9HELO</name>
<organism evidence="1 2">
    <name type="scientific">Sclerotinia trifoliorum</name>
    <dbReference type="NCBI Taxonomy" id="28548"/>
    <lineage>
        <taxon>Eukaryota</taxon>
        <taxon>Fungi</taxon>
        <taxon>Dikarya</taxon>
        <taxon>Ascomycota</taxon>
        <taxon>Pezizomycotina</taxon>
        <taxon>Leotiomycetes</taxon>
        <taxon>Helotiales</taxon>
        <taxon>Sclerotiniaceae</taxon>
        <taxon>Sclerotinia</taxon>
    </lineage>
</organism>
<dbReference type="OrthoDB" id="543156at2759"/>
<sequence>GVVITFWFYLSDRYIPKIVGRAEYKKKKNHLFINSRISIILLIINHNTTLTMSLPKVLIPMSDYGHDPTETAVPYHTFKTAGFSVHSATETGGRPACDIKMLEGITQKLLGATQATASLYKEMSQTDVFTSPLSWSSESFFLKPYHLVFLPNNNEKGYWKGVKKPGKKCIGAVCHGVMVLSESMMEGNDGAEKKSIIHDCDTTSLPGMFEGMAYWSTRWVLGDYYKTYGAGSENVEASIMKRLDDPERQWKQYLLLNPFVVEDENYNYMSARWPGDVQLLADRLVDLVRENVNN</sequence>
<feature type="non-terminal residue" evidence="1">
    <location>
        <position position="294"/>
    </location>
</feature>
<dbReference type="Proteomes" id="UP000624404">
    <property type="component" value="Unassembled WGS sequence"/>
</dbReference>